<dbReference type="EMBL" id="JAZIBG010000044">
    <property type="protein sequence ID" value="MEF7616447.1"/>
    <property type="molecule type" value="Genomic_DNA"/>
</dbReference>
<dbReference type="NCBIfam" id="TIGR01509">
    <property type="entry name" value="HAD-SF-IA-v3"/>
    <property type="match status" value="1"/>
</dbReference>
<accession>A0AAW9QHX4</accession>
<dbReference type="PANTHER" id="PTHR43611">
    <property type="entry name" value="ALPHA-D-GLUCOSE 1-PHOSPHATE PHOSPHATASE"/>
    <property type="match status" value="1"/>
</dbReference>
<dbReference type="InterPro" id="IPR023198">
    <property type="entry name" value="PGP-like_dom2"/>
</dbReference>
<dbReference type="InterPro" id="IPR036412">
    <property type="entry name" value="HAD-like_sf"/>
</dbReference>
<reference evidence="1 2" key="1">
    <citation type="submission" date="2024-02" db="EMBL/GenBank/DDBJ databases">
        <title>Genome sequence of Aquincola sp. MAHUQ-54.</title>
        <authorList>
            <person name="Huq M.A."/>
        </authorList>
    </citation>
    <scope>NUCLEOTIDE SEQUENCE [LARGE SCALE GENOMIC DNA]</scope>
    <source>
        <strain evidence="1 2">MAHUQ-54</strain>
    </source>
</reference>
<dbReference type="Gene3D" id="1.10.150.240">
    <property type="entry name" value="Putative phosphatase, domain 2"/>
    <property type="match status" value="1"/>
</dbReference>
<gene>
    <name evidence="1" type="ORF">V4F39_21200</name>
</gene>
<dbReference type="InterPro" id="IPR006439">
    <property type="entry name" value="HAD-SF_hydro_IA"/>
</dbReference>
<dbReference type="Gene3D" id="3.40.50.1000">
    <property type="entry name" value="HAD superfamily/HAD-like"/>
    <property type="match status" value="1"/>
</dbReference>
<organism evidence="1 2">
    <name type="scientific">Aquincola agrisoli</name>
    <dbReference type="NCBI Taxonomy" id="3119538"/>
    <lineage>
        <taxon>Bacteria</taxon>
        <taxon>Pseudomonadati</taxon>
        <taxon>Pseudomonadota</taxon>
        <taxon>Betaproteobacteria</taxon>
        <taxon>Burkholderiales</taxon>
        <taxon>Sphaerotilaceae</taxon>
        <taxon>Aquincola</taxon>
    </lineage>
</organism>
<dbReference type="AlphaFoldDB" id="A0AAW9QHX4"/>
<dbReference type="CDD" id="cd02603">
    <property type="entry name" value="HAD_sEH-N_like"/>
    <property type="match status" value="1"/>
</dbReference>
<dbReference type="RefSeq" id="WP_332291946.1">
    <property type="nucleotide sequence ID" value="NZ_JAZIBG010000044.1"/>
</dbReference>
<proteinExistence type="predicted"/>
<comment type="caution">
    <text evidence="1">The sequence shown here is derived from an EMBL/GenBank/DDBJ whole genome shotgun (WGS) entry which is preliminary data.</text>
</comment>
<dbReference type="InterPro" id="IPR023214">
    <property type="entry name" value="HAD_sf"/>
</dbReference>
<dbReference type="SUPFAM" id="SSF56784">
    <property type="entry name" value="HAD-like"/>
    <property type="match status" value="1"/>
</dbReference>
<evidence type="ECO:0000313" key="2">
    <source>
        <dbReference type="Proteomes" id="UP001336250"/>
    </source>
</evidence>
<evidence type="ECO:0000313" key="1">
    <source>
        <dbReference type="EMBL" id="MEF7616447.1"/>
    </source>
</evidence>
<sequence>MPVTLTSSPVDTIVWDFGAVLFRWRPQVLLAAALPQRVTDDASAAYWREAFFQSFGGDWAEFDRGTVAADELAQRIARRTGLALDEAHAVIGAVPGELQPLADTVALVHALRGAGHRQFYLSNMPVPYADHLEREHAFVRDFEDGLFSGRVNLIKPDAALFALAEERFGLVPGRTVFVDDHPRNVEAARERGWHAVLATDAQAIEQGLAAHGLLRGALAA</sequence>
<keyword evidence="2" id="KW-1185">Reference proteome</keyword>
<name>A0AAW9QHX4_9BURK</name>
<dbReference type="Proteomes" id="UP001336250">
    <property type="component" value="Unassembled WGS sequence"/>
</dbReference>
<dbReference type="PANTHER" id="PTHR43611:SF3">
    <property type="entry name" value="FLAVIN MONONUCLEOTIDE HYDROLASE 1, CHLOROPLATIC"/>
    <property type="match status" value="1"/>
</dbReference>
<protein>
    <submittedName>
        <fullName evidence="1">HAD family phosphatase</fullName>
    </submittedName>
</protein>
<dbReference type="PRINTS" id="PR00413">
    <property type="entry name" value="HADHALOGNASE"/>
</dbReference>
<dbReference type="Pfam" id="PF00702">
    <property type="entry name" value="Hydrolase"/>
    <property type="match status" value="1"/>
</dbReference>